<name>A0ABT5KNX4_9BURK</name>
<accession>A0ABT5KNX4</accession>
<dbReference type="Proteomes" id="UP001219862">
    <property type="component" value="Unassembled WGS sequence"/>
</dbReference>
<dbReference type="InterPro" id="IPR021317">
    <property type="entry name" value="DUF2917"/>
</dbReference>
<keyword evidence="2" id="KW-1185">Reference proteome</keyword>
<sequence>MTNSQQGLWHLGAGEALGLDIGPGERTLVLSTGRLWLTLTQPASAHWSSALPEDVWLEAGQSLHLAHGAQVVVEAWPKATFQLLVPPCPRRVGAPRWARFKAQLAAQIAELDSSRRLGF</sequence>
<gene>
    <name evidence="1" type="ORF">PRZ01_05395</name>
</gene>
<evidence type="ECO:0000313" key="2">
    <source>
        <dbReference type="Proteomes" id="UP001219862"/>
    </source>
</evidence>
<comment type="caution">
    <text evidence="1">The sequence shown here is derived from an EMBL/GenBank/DDBJ whole genome shotgun (WGS) entry which is preliminary data.</text>
</comment>
<dbReference type="EMBL" id="JAQQXS010000004">
    <property type="protein sequence ID" value="MDC8784619.1"/>
    <property type="molecule type" value="Genomic_DNA"/>
</dbReference>
<organism evidence="1 2">
    <name type="scientific">Roseateles koreensis</name>
    <dbReference type="NCBI Taxonomy" id="2987526"/>
    <lineage>
        <taxon>Bacteria</taxon>
        <taxon>Pseudomonadati</taxon>
        <taxon>Pseudomonadota</taxon>
        <taxon>Betaproteobacteria</taxon>
        <taxon>Burkholderiales</taxon>
        <taxon>Sphaerotilaceae</taxon>
        <taxon>Roseateles</taxon>
    </lineage>
</organism>
<protein>
    <submittedName>
        <fullName evidence="1">DUF2917 domain-containing protein</fullName>
    </submittedName>
</protein>
<evidence type="ECO:0000313" key="1">
    <source>
        <dbReference type="EMBL" id="MDC8784619.1"/>
    </source>
</evidence>
<dbReference type="Pfam" id="PF11142">
    <property type="entry name" value="DUF2917"/>
    <property type="match status" value="1"/>
</dbReference>
<reference evidence="1 2" key="1">
    <citation type="submission" date="2022-10" db="EMBL/GenBank/DDBJ databases">
        <title>paucibacter sp. hw8 Genome sequencing.</title>
        <authorList>
            <person name="Park S."/>
        </authorList>
    </citation>
    <scope>NUCLEOTIDE SEQUENCE [LARGE SCALE GENOMIC DNA]</scope>
    <source>
        <strain evidence="2">hw8</strain>
    </source>
</reference>
<proteinExistence type="predicted"/>
<dbReference type="RefSeq" id="WP_273595739.1">
    <property type="nucleotide sequence ID" value="NZ_JAQQXS010000004.1"/>
</dbReference>